<dbReference type="Proteomes" id="UP001617213">
    <property type="component" value="Unassembled WGS sequence"/>
</dbReference>
<organism evidence="1 2">
    <name type="scientific">Pseudomonas sivasensis</name>
    <dbReference type="NCBI Taxonomy" id="1880678"/>
    <lineage>
        <taxon>Bacteria</taxon>
        <taxon>Pseudomonadati</taxon>
        <taxon>Pseudomonadota</taxon>
        <taxon>Gammaproteobacteria</taxon>
        <taxon>Pseudomonadales</taxon>
        <taxon>Pseudomonadaceae</taxon>
        <taxon>Pseudomonas</taxon>
    </lineage>
</organism>
<name>A0ABW8E0I6_9PSED</name>
<evidence type="ECO:0000313" key="1">
    <source>
        <dbReference type="EMBL" id="MFJ2679357.1"/>
    </source>
</evidence>
<keyword evidence="2" id="KW-1185">Reference proteome</keyword>
<dbReference type="RefSeq" id="WP_286817998.1">
    <property type="nucleotide sequence ID" value="NZ_JBIUWZ010000019.1"/>
</dbReference>
<reference evidence="1 2" key="1">
    <citation type="submission" date="2024-10" db="EMBL/GenBank/DDBJ databases">
        <title>The Natural Products Discovery Center: Release of the First 8490 Sequenced Strains for Exploring Actinobacteria Biosynthetic Diversity.</title>
        <authorList>
            <person name="Kalkreuter E."/>
            <person name="Kautsar S.A."/>
            <person name="Yang D."/>
            <person name="Bader C.D."/>
            <person name="Teijaro C.N."/>
            <person name="Fluegel L."/>
            <person name="Davis C.M."/>
            <person name="Simpson J.R."/>
            <person name="Lauterbach L."/>
            <person name="Steele A.D."/>
            <person name="Gui C."/>
            <person name="Meng S."/>
            <person name="Li G."/>
            <person name="Viehrig K."/>
            <person name="Ye F."/>
            <person name="Su P."/>
            <person name="Kiefer A.F."/>
            <person name="Nichols A."/>
            <person name="Cepeda A.J."/>
            <person name="Yan W."/>
            <person name="Fan B."/>
            <person name="Jiang Y."/>
            <person name="Adhikari A."/>
            <person name="Zheng C.-J."/>
            <person name="Schuster L."/>
            <person name="Cowan T.M."/>
            <person name="Smanski M.J."/>
            <person name="Chevrette M.G."/>
            <person name="De Carvalho L.P.S."/>
            <person name="Shen B."/>
        </authorList>
    </citation>
    <scope>NUCLEOTIDE SEQUENCE [LARGE SCALE GENOMIC DNA]</scope>
    <source>
        <strain evidence="1 2">NPDC087581</strain>
    </source>
</reference>
<dbReference type="EMBL" id="JBIUWZ010000019">
    <property type="protein sequence ID" value="MFJ2679357.1"/>
    <property type="molecule type" value="Genomic_DNA"/>
</dbReference>
<comment type="caution">
    <text evidence="1">The sequence shown here is derived from an EMBL/GenBank/DDBJ whole genome shotgun (WGS) entry which is preliminary data.</text>
</comment>
<proteinExistence type="predicted"/>
<sequence>MKDEQTPVLVNPAPSLEPSQGGVVQYADVETEVLKLVIKPFVGMSIGQTIIGKIEGNGSSHFRVEVKSVETLEIPVWTAKPVFFTPLVYVSFNVEGLSPPYKSDLDKYIVEGAPRTPA</sequence>
<evidence type="ECO:0000313" key="2">
    <source>
        <dbReference type="Proteomes" id="UP001617213"/>
    </source>
</evidence>
<protein>
    <submittedName>
        <fullName evidence="1">Uncharacterized protein</fullName>
    </submittedName>
</protein>
<accession>A0ABW8E0I6</accession>
<gene>
    <name evidence="1" type="ORF">ACIOWJ_14855</name>
</gene>